<protein>
    <submittedName>
        <fullName evidence="2">Uncharacterized protein</fullName>
    </submittedName>
</protein>
<dbReference type="Proteomes" id="UP000076154">
    <property type="component" value="Unassembled WGS sequence"/>
</dbReference>
<evidence type="ECO:0000313" key="2">
    <source>
        <dbReference type="EMBL" id="RDB15416.1"/>
    </source>
</evidence>
<sequence length="439" mass="48650">MDELPKWRRGGNLSPLAISDIPAAFVSALLEADGSPERAVLILMNKYIFCLSSLHTYLEDSLNVQINFSKLTAGDMGPYVDVMDVLPLQYLKPFQLHRARLPTSVFKNTMTDIDLLMPQFVSFRGGHDYVEEMARCVAPIFNHVVAAFKPHITGTLASIMSPALRPGMVKDRDRLVSYFKAFGVIVLVIIETKRMCHYDDEYFNCIAQLVAECDACDFDNSGSNFEPSIPLHGIITDGHQFTFYRYDSTPQPQPLLHQGTLFPVATHPRADAGPLMTVLHLGPAAYMCSFRPICECVLYVFWMGLLEGMRFQLHLSLKGVTRAQAQRDQCGGDGDDGDGDGEMERRVGESEGWLEVDAVARDALDLAVQAAQDAAAAGRDGVEDGYGPGNANARFTAADDKARRAWDRIRESVDAAPLHGREPPFSIISDWNEEQVERA</sequence>
<proteinExistence type="predicted"/>
<dbReference type="AlphaFoldDB" id="A0A369J977"/>
<gene>
    <name evidence="2" type="ORF">Hypma_004199</name>
</gene>
<feature type="region of interest" description="Disordered" evidence="1">
    <location>
        <begin position="415"/>
        <end position="439"/>
    </location>
</feature>
<dbReference type="InParanoid" id="A0A369J977"/>
<accession>A0A369J977</accession>
<organism evidence="2 3">
    <name type="scientific">Hypsizygus marmoreus</name>
    <name type="common">White beech mushroom</name>
    <name type="synonym">Agaricus marmoreus</name>
    <dbReference type="NCBI Taxonomy" id="39966"/>
    <lineage>
        <taxon>Eukaryota</taxon>
        <taxon>Fungi</taxon>
        <taxon>Dikarya</taxon>
        <taxon>Basidiomycota</taxon>
        <taxon>Agaricomycotina</taxon>
        <taxon>Agaricomycetes</taxon>
        <taxon>Agaricomycetidae</taxon>
        <taxon>Agaricales</taxon>
        <taxon>Tricholomatineae</taxon>
        <taxon>Lyophyllaceae</taxon>
        <taxon>Hypsizygus</taxon>
    </lineage>
</organism>
<evidence type="ECO:0000256" key="1">
    <source>
        <dbReference type="SAM" id="MobiDB-lite"/>
    </source>
</evidence>
<name>A0A369J977_HYPMA</name>
<feature type="region of interest" description="Disordered" evidence="1">
    <location>
        <begin position="324"/>
        <end position="348"/>
    </location>
</feature>
<comment type="caution">
    <text evidence="2">The sequence shown here is derived from an EMBL/GenBank/DDBJ whole genome shotgun (WGS) entry which is preliminary data.</text>
</comment>
<evidence type="ECO:0000313" key="3">
    <source>
        <dbReference type="Proteomes" id="UP000076154"/>
    </source>
</evidence>
<keyword evidence="3" id="KW-1185">Reference proteome</keyword>
<dbReference type="OrthoDB" id="3264482at2759"/>
<reference evidence="2" key="1">
    <citation type="submission" date="2018-04" db="EMBL/GenBank/DDBJ databases">
        <title>Whole genome sequencing of Hypsizygus marmoreus.</title>
        <authorList>
            <person name="Choi I.-G."/>
            <person name="Min B."/>
            <person name="Kim J.-G."/>
            <person name="Kim S."/>
            <person name="Oh Y.-L."/>
            <person name="Kong W.-S."/>
            <person name="Park H."/>
            <person name="Jeong J."/>
            <person name="Song E.-S."/>
        </authorList>
    </citation>
    <scope>NUCLEOTIDE SEQUENCE [LARGE SCALE GENOMIC DNA]</scope>
    <source>
        <strain evidence="2">51987-8</strain>
    </source>
</reference>
<dbReference type="EMBL" id="LUEZ02000158">
    <property type="protein sequence ID" value="RDB15416.1"/>
    <property type="molecule type" value="Genomic_DNA"/>
</dbReference>